<evidence type="ECO:0000313" key="1">
    <source>
        <dbReference type="EMBL" id="GFC60571.1"/>
    </source>
</evidence>
<feature type="non-terminal residue" evidence="1">
    <location>
        <position position="1"/>
    </location>
</feature>
<dbReference type="EMBL" id="BKCJ010985984">
    <property type="protein sequence ID" value="GFC60571.1"/>
    <property type="molecule type" value="Genomic_DNA"/>
</dbReference>
<dbReference type="AlphaFoldDB" id="A0A699Q7Q3"/>
<name>A0A699Q7Q3_TANCI</name>
<accession>A0A699Q7Q3</accession>
<protein>
    <submittedName>
        <fullName evidence="1">Uncharacterized protein</fullName>
    </submittedName>
</protein>
<comment type="caution">
    <text evidence="1">The sequence shown here is derived from an EMBL/GenBank/DDBJ whole genome shotgun (WGS) entry which is preliminary data.</text>
</comment>
<gene>
    <name evidence="1" type="ORF">Tci_832541</name>
</gene>
<organism evidence="1">
    <name type="scientific">Tanacetum cinerariifolium</name>
    <name type="common">Dalmatian daisy</name>
    <name type="synonym">Chrysanthemum cinerariifolium</name>
    <dbReference type="NCBI Taxonomy" id="118510"/>
    <lineage>
        <taxon>Eukaryota</taxon>
        <taxon>Viridiplantae</taxon>
        <taxon>Streptophyta</taxon>
        <taxon>Embryophyta</taxon>
        <taxon>Tracheophyta</taxon>
        <taxon>Spermatophyta</taxon>
        <taxon>Magnoliopsida</taxon>
        <taxon>eudicotyledons</taxon>
        <taxon>Gunneridae</taxon>
        <taxon>Pentapetalae</taxon>
        <taxon>asterids</taxon>
        <taxon>campanulids</taxon>
        <taxon>Asterales</taxon>
        <taxon>Asteraceae</taxon>
        <taxon>Asteroideae</taxon>
        <taxon>Anthemideae</taxon>
        <taxon>Anthemidinae</taxon>
        <taxon>Tanacetum</taxon>
    </lineage>
</organism>
<proteinExistence type="predicted"/>
<sequence>HLPLQLELSDPFPDLPDLVLYFKISDSLTKSFNLDIARITPVMPVASGGESTALAMMIFVPRHLEIT</sequence>
<reference evidence="1" key="1">
    <citation type="journal article" date="2019" name="Sci. Rep.">
        <title>Draft genome of Tanacetum cinerariifolium, the natural source of mosquito coil.</title>
        <authorList>
            <person name="Yamashiro T."/>
            <person name="Shiraishi A."/>
            <person name="Satake H."/>
            <person name="Nakayama K."/>
        </authorList>
    </citation>
    <scope>NUCLEOTIDE SEQUENCE</scope>
</reference>